<evidence type="ECO:0000313" key="1">
    <source>
        <dbReference type="EMBL" id="MBK9718930.1"/>
    </source>
</evidence>
<dbReference type="AlphaFoldDB" id="A0A9D7XFH7"/>
<proteinExistence type="predicted"/>
<accession>A0A9D7XFH7</accession>
<sequence length="360" mass="42565">MGYTTYLLGAGASANAIPPVKQMNSRIWELLYLLQEFSNNNNIDNVKKYGYISFDYFQPFLDKIEKIITDITFHFSIDTYAKKLYLTKPADYNIIKHLINLYILFEQMSIEEIQNQLNIDYAIVKTKLIKKIGELKSNELDKYRESNLDERYDVLLASIYDKNLRMPKDLKIITYNYDNQLEIANGYYTNYKSIYTQYLSVQNEDNDEINIVKLNGFATFDRVKDIGKIEYDQNLNIIFSQEKILHQISKLYRVFNDQLTEPTNISFAWDESLYSSMAIDKAQRFILNSSNIVIIGYSFPEFNRKIDETILKYINNYAKIYLQTEETSYSILQDRLIQRANNINQNNIIRVNYIDQFFIP</sequence>
<evidence type="ECO:0008006" key="3">
    <source>
        <dbReference type="Google" id="ProtNLM"/>
    </source>
</evidence>
<comment type="caution">
    <text evidence="1">The sequence shown here is derived from an EMBL/GenBank/DDBJ whole genome shotgun (WGS) entry which is preliminary data.</text>
</comment>
<evidence type="ECO:0000313" key="2">
    <source>
        <dbReference type="Proteomes" id="UP000808349"/>
    </source>
</evidence>
<dbReference type="EMBL" id="JADKFW010000014">
    <property type="protein sequence ID" value="MBK9718930.1"/>
    <property type="molecule type" value="Genomic_DNA"/>
</dbReference>
<protein>
    <recommendedName>
        <fullName evidence="3">SIR2-like domain-containing protein</fullName>
    </recommendedName>
</protein>
<gene>
    <name evidence="1" type="ORF">IPO85_15740</name>
</gene>
<dbReference type="Proteomes" id="UP000808349">
    <property type="component" value="Unassembled WGS sequence"/>
</dbReference>
<organism evidence="1 2">
    <name type="scientific">Candidatus Defluviibacterium haderslevense</name>
    <dbReference type="NCBI Taxonomy" id="2981993"/>
    <lineage>
        <taxon>Bacteria</taxon>
        <taxon>Pseudomonadati</taxon>
        <taxon>Bacteroidota</taxon>
        <taxon>Saprospiria</taxon>
        <taxon>Saprospirales</taxon>
        <taxon>Saprospiraceae</taxon>
        <taxon>Candidatus Defluviibacterium</taxon>
    </lineage>
</organism>
<reference evidence="1 2" key="1">
    <citation type="submission" date="2020-10" db="EMBL/GenBank/DDBJ databases">
        <title>Connecting structure to function with the recovery of over 1000 high-quality activated sludge metagenome-assembled genomes encoding full-length rRNA genes using long-read sequencing.</title>
        <authorList>
            <person name="Singleton C.M."/>
            <person name="Petriglieri F."/>
            <person name="Kristensen J.M."/>
            <person name="Kirkegaard R.H."/>
            <person name="Michaelsen T.Y."/>
            <person name="Andersen M.H."/>
            <person name="Karst S.M."/>
            <person name="Dueholm M.S."/>
            <person name="Nielsen P.H."/>
            <person name="Albertsen M."/>
        </authorList>
    </citation>
    <scope>NUCLEOTIDE SEQUENCE [LARGE SCALE GENOMIC DNA]</scope>
    <source>
        <strain evidence="1">Ribe_18-Q3-R11-54_BAT3C.373</strain>
    </source>
</reference>
<name>A0A9D7XFH7_9BACT</name>